<protein>
    <recommendedName>
        <fullName evidence="3">HNH nuclease domain-containing protein</fullName>
    </recommendedName>
</protein>
<name>A0A1J5F786_9BACT</name>
<gene>
    <name evidence="1" type="ORF">AUK13_01660</name>
</gene>
<dbReference type="CDD" id="cd00085">
    <property type="entry name" value="HNHc"/>
    <property type="match status" value="1"/>
</dbReference>
<evidence type="ECO:0008006" key="3">
    <source>
        <dbReference type="Google" id="ProtNLM"/>
    </source>
</evidence>
<reference evidence="1 2" key="1">
    <citation type="journal article" date="2016" name="Environ. Microbiol.">
        <title>Genomic resolution of a cold subsurface aquifer community provides metabolic insights for novel microbes adapted to high CO concentrations.</title>
        <authorList>
            <person name="Probst A.J."/>
            <person name="Castelle C.J."/>
            <person name="Singh A."/>
            <person name="Brown C.T."/>
            <person name="Anantharaman K."/>
            <person name="Sharon I."/>
            <person name="Hug L.A."/>
            <person name="Burstein D."/>
            <person name="Emerson J.B."/>
            <person name="Thomas B.C."/>
            <person name="Banfield J.F."/>
        </authorList>
    </citation>
    <scope>NUCLEOTIDE SEQUENCE [LARGE SCALE GENOMIC DNA]</scope>
    <source>
        <strain evidence="1">CG2_30_39_24</strain>
    </source>
</reference>
<dbReference type="STRING" id="1805236.AUK13_01660"/>
<organism evidence="1 2">
    <name type="scientific">Candidatus Kuenenbacteria bacterium CG2_30_39_24</name>
    <dbReference type="NCBI Taxonomy" id="1805236"/>
    <lineage>
        <taxon>Bacteria</taxon>
        <taxon>Candidatus Kueneniibacteriota</taxon>
    </lineage>
</organism>
<dbReference type="Proteomes" id="UP000183922">
    <property type="component" value="Unassembled WGS sequence"/>
</dbReference>
<evidence type="ECO:0000313" key="1">
    <source>
        <dbReference type="EMBL" id="OIP56068.1"/>
    </source>
</evidence>
<evidence type="ECO:0000313" key="2">
    <source>
        <dbReference type="Proteomes" id="UP000183922"/>
    </source>
</evidence>
<comment type="caution">
    <text evidence="1">The sequence shown here is derived from an EMBL/GenBank/DDBJ whole genome shotgun (WGS) entry which is preliminary data.</text>
</comment>
<dbReference type="EMBL" id="MNYR01000025">
    <property type="protein sequence ID" value="OIP56068.1"/>
    <property type="molecule type" value="Genomic_DNA"/>
</dbReference>
<proteinExistence type="predicted"/>
<sequence length="85" mass="10005">MIWKNKTSLKGENHPNWVNGEFAGRGILERSNKKMVCILCNNIDIRVLAVHHINHNRENNKLSNLVWLCHNCHHLIHHYKIPLKP</sequence>
<accession>A0A1J5F786</accession>
<dbReference type="InterPro" id="IPR003615">
    <property type="entry name" value="HNH_nuc"/>
</dbReference>
<dbReference type="AlphaFoldDB" id="A0A1J5F786"/>